<dbReference type="AlphaFoldDB" id="I0UWZ2"/>
<organism evidence="4 5">
    <name type="scientific">Saccharomonospora xinjiangensis XJ-54</name>
    <dbReference type="NCBI Taxonomy" id="882086"/>
    <lineage>
        <taxon>Bacteria</taxon>
        <taxon>Bacillati</taxon>
        <taxon>Actinomycetota</taxon>
        <taxon>Actinomycetes</taxon>
        <taxon>Pseudonocardiales</taxon>
        <taxon>Pseudonocardiaceae</taxon>
        <taxon>Saccharomonospora</taxon>
    </lineage>
</organism>
<gene>
    <name evidence="4" type="ORF">SacxiDRAFT_0112</name>
</gene>
<feature type="region of interest" description="Disordered" evidence="1">
    <location>
        <begin position="23"/>
        <end position="57"/>
    </location>
</feature>
<dbReference type="PANTHER" id="PTHR36933:SF1">
    <property type="entry name" value="SLL0788 PROTEIN"/>
    <property type="match status" value="1"/>
</dbReference>
<dbReference type="eggNOG" id="COG3544">
    <property type="taxonomic scope" value="Bacteria"/>
</dbReference>
<dbReference type="Gene3D" id="1.20.1260.10">
    <property type="match status" value="1"/>
</dbReference>
<dbReference type="InterPro" id="IPR012347">
    <property type="entry name" value="Ferritin-like"/>
</dbReference>
<keyword evidence="5" id="KW-1185">Reference proteome</keyword>
<dbReference type="OrthoDB" id="26872at2"/>
<evidence type="ECO:0000259" key="3">
    <source>
        <dbReference type="Pfam" id="PF03713"/>
    </source>
</evidence>
<dbReference type="PROSITE" id="PS51257">
    <property type="entry name" value="PROKAR_LIPOPROTEIN"/>
    <property type="match status" value="1"/>
</dbReference>
<keyword evidence="2" id="KW-0732">Signal</keyword>
<proteinExistence type="predicted"/>
<dbReference type="EMBL" id="JH636049">
    <property type="protein sequence ID" value="EID52395.1"/>
    <property type="molecule type" value="Genomic_DNA"/>
</dbReference>
<evidence type="ECO:0000256" key="1">
    <source>
        <dbReference type="SAM" id="MobiDB-lite"/>
    </source>
</evidence>
<reference evidence="4 5" key="1">
    <citation type="submission" date="2012-01" db="EMBL/GenBank/DDBJ databases">
        <title>Improved High-Quality Draft sequence of Saccharomonospora xinjiangensis XJ-54.</title>
        <authorList>
            <consortium name="US DOE Joint Genome Institute"/>
            <person name="Lucas S."/>
            <person name="Han J."/>
            <person name="Lapidus A."/>
            <person name="Cheng J.-F."/>
            <person name="Goodwin L."/>
            <person name="Pitluck S."/>
            <person name="Peters L."/>
            <person name="Mikhailova N."/>
            <person name="Teshima H."/>
            <person name="Detter J.C."/>
            <person name="Han C."/>
            <person name="Tapia R."/>
            <person name="Land M."/>
            <person name="Hauser L."/>
            <person name="Kyrpides N."/>
            <person name="Ivanova N."/>
            <person name="Pagani I."/>
            <person name="Brambilla E.-M."/>
            <person name="Klenk H.-P."/>
            <person name="Woyke T."/>
        </authorList>
    </citation>
    <scope>NUCLEOTIDE SEQUENCE [LARGE SCALE GENOMIC DNA]</scope>
    <source>
        <strain evidence="4 5">XJ-54</strain>
    </source>
</reference>
<feature type="domain" description="DUF305" evidence="3">
    <location>
        <begin position="53"/>
        <end position="196"/>
    </location>
</feature>
<dbReference type="Proteomes" id="UP000004691">
    <property type="component" value="Unassembled WGS sequence"/>
</dbReference>
<dbReference type="InterPro" id="IPR005183">
    <property type="entry name" value="DUF305_CopM-like"/>
</dbReference>
<feature type="chain" id="PRO_5038703613" description="DUF305 domain-containing protein" evidence="2">
    <location>
        <begin position="22"/>
        <end position="198"/>
    </location>
</feature>
<protein>
    <recommendedName>
        <fullName evidence="3">DUF305 domain-containing protein</fullName>
    </recommendedName>
</protein>
<dbReference type="PANTHER" id="PTHR36933">
    <property type="entry name" value="SLL0788 PROTEIN"/>
    <property type="match status" value="1"/>
</dbReference>
<evidence type="ECO:0000256" key="2">
    <source>
        <dbReference type="SAM" id="SignalP"/>
    </source>
</evidence>
<feature type="signal peptide" evidence="2">
    <location>
        <begin position="1"/>
        <end position="21"/>
    </location>
</feature>
<dbReference type="HOGENOM" id="CLU_074343_1_0_11"/>
<name>I0UWZ2_9PSEU</name>
<accession>I0UWZ2</accession>
<evidence type="ECO:0000313" key="5">
    <source>
        <dbReference type="Proteomes" id="UP000004691"/>
    </source>
</evidence>
<evidence type="ECO:0000313" key="4">
    <source>
        <dbReference type="EMBL" id="EID52395.1"/>
    </source>
</evidence>
<sequence>MPRTHHVLPALLIMLTAACGAEDTGATPGDPPSATRNAPSGTAEAGSDHNGSDVEFVGGMIPHHEQAAVVAGLASERASSPEVKDLAERIGSANKAELDQLLALPKLWGVEVTPGTANDDHDHSHLMSEETFQRLEQSTGPDFDTLWLENMIEHHEGAVEMAEAQLRDGKDPLASMYAQDIVDRQSKEIDEMRALLGG</sequence>
<dbReference type="STRING" id="882086.SacxiDRAFT_0112"/>
<dbReference type="RefSeq" id="WP_006236494.1">
    <property type="nucleotide sequence ID" value="NZ_JH636049.1"/>
</dbReference>
<dbReference type="Pfam" id="PF03713">
    <property type="entry name" value="DUF305"/>
    <property type="match status" value="1"/>
</dbReference>